<evidence type="ECO:0000313" key="3">
    <source>
        <dbReference type="Proteomes" id="UP000182259"/>
    </source>
</evidence>
<dbReference type="AlphaFoldDB" id="A0A1L0BUF8"/>
<reference evidence="2 3" key="1">
    <citation type="submission" date="2016-10" db="EMBL/GenBank/DDBJ databases">
        <authorList>
            <person name="de Groot N.N."/>
        </authorList>
    </citation>
    <scope>NUCLEOTIDE SEQUENCE [LARGE SCALE GENOMIC DNA]</scope>
    <source>
        <strain evidence="2 3">PYCC 4715</strain>
    </source>
</reference>
<dbReference type="InterPro" id="IPR050571">
    <property type="entry name" value="Class-IV_PLP-Dep_Aminotrnsfr"/>
</dbReference>
<dbReference type="InterPro" id="IPR043132">
    <property type="entry name" value="BCAT-like_C"/>
</dbReference>
<dbReference type="GO" id="GO:0046394">
    <property type="term" value="P:carboxylic acid biosynthetic process"/>
    <property type="evidence" value="ECO:0007669"/>
    <property type="project" value="UniProtKB-ARBA"/>
</dbReference>
<protein>
    <submittedName>
        <fullName evidence="2">CIC11C00000002923</fullName>
    </submittedName>
</protein>
<dbReference type="InterPro" id="IPR043131">
    <property type="entry name" value="BCAT-like_N"/>
</dbReference>
<dbReference type="Proteomes" id="UP000182259">
    <property type="component" value="Chromosome III"/>
</dbReference>
<accession>A0A1L0BUF8</accession>
<sequence length="282" mass="31660">MTSISNVTYDMFVDRTGTRDQFEVDPDAFEILSTVRYDPGLTKESPTSIDKVTKQNFFLLPEHVERLKYSASFFIEAAKLNNPHFEHSVFDINETFIYKKILQALEESGISLDQPLKIRLLLSLNGEMKVELYLTPARNDLLDGLSDEYPESEKYDVYVDKTPVLPSPFTSFKTTSRKVYSDARSRALPGKLAKEEVILVNTLGEVTEGSVTNIAVLDKEGTWVTPQLTSGCLCGVTRYMLLKKNLMKEGKISLDDLKEGQDVLLLNGILGVVRGTIKGFVN</sequence>
<evidence type="ECO:0000313" key="2">
    <source>
        <dbReference type="EMBL" id="SGZ53930.1"/>
    </source>
</evidence>
<proteinExistence type="inferred from homology"/>
<dbReference type="Gene3D" id="3.30.470.10">
    <property type="match status" value="1"/>
</dbReference>
<gene>
    <name evidence="2" type="ORF">SAMEA4029009_CIC11G00000002923</name>
</gene>
<dbReference type="Pfam" id="PF01063">
    <property type="entry name" value="Aminotran_4"/>
    <property type="match status" value="1"/>
</dbReference>
<dbReference type="SUPFAM" id="SSF56752">
    <property type="entry name" value="D-aminoacid aminotransferase-like PLP-dependent enzymes"/>
    <property type="match status" value="1"/>
</dbReference>
<dbReference type="InterPro" id="IPR036038">
    <property type="entry name" value="Aminotransferase-like"/>
</dbReference>
<dbReference type="Gene3D" id="3.20.10.10">
    <property type="entry name" value="D-amino Acid Aminotransferase, subunit A, domain 2"/>
    <property type="match status" value="1"/>
</dbReference>
<dbReference type="PANTHER" id="PTHR42743:SF11">
    <property type="entry name" value="AMINODEOXYCHORISMATE LYASE"/>
    <property type="match status" value="1"/>
</dbReference>
<dbReference type="GO" id="GO:0003824">
    <property type="term" value="F:catalytic activity"/>
    <property type="evidence" value="ECO:0007669"/>
    <property type="project" value="InterPro"/>
</dbReference>
<organism evidence="2 3">
    <name type="scientific">Sungouiella intermedia</name>
    <dbReference type="NCBI Taxonomy" id="45354"/>
    <lineage>
        <taxon>Eukaryota</taxon>
        <taxon>Fungi</taxon>
        <taxon>Dikarya</taxon>
        <taxon>Ascomycota</taxon>
        <taxon>Saccharomycotina</taxon>
        <taxon>Pichiomycetes</taxon>
        <taxon>Metschnikowiaceae</taxon>
        <taxon>Sungouiella</taxon>
    </lineage>
</organism>
<name>A0A1L0BUF8_9ASCO</name>
<dbReference type="InterPro" id="IPR001544">
    <property type="entry name" value="Aminotrans_IV"/>
</dbReference>
<dbReference type="PANTHER" id="PTHR42743">
    <property type="entry name" value="AMINO-ACID AMINOTRANSFERASE"/>
    <property type="match status" value="1"/>
</dbReference>
<dbReference type="EMBL" id="LT635766">
    <property type="protein sequence ID" value="SGZ53930.1"/>
    <property type="molecule type" value="Genomic_DNA"/>
</dbReference>
<comment type="similarity">
    <text evidence="1">Belongs to the class-IV pyridoxal-phosphate-dependent aminotransferase family.</text>
</comment>
<evidence type="ECO:0000256" key="1">
    <source>
        <dbReference type="ARBA" id="ARBA00009320"/>
    </source>
</evidence>